<feature type="compositionally biased region" description="Basic and acidic residues" evidence="1">
    <location>
        <begin position="372"/>
        <end position="391"/>
    </location>
</feature>
<accession>K4KMF8</accession>
<evidence type="ECO:0000313" key="4">
    <source>
        <dbReference type="Proteomes" id="UP000000466"/>
    </source>
</evidence>
<evidence type="ECO:0000259" key="2">
    <source>
        <dbReference type="Pfam" id="PF22596"/>
    </source>
</evidence>
<dbReference type="STRING" id="1117647.M5M_15270"/>
<dbReference type="RefSeq" id="WP_015048339.1">
    <property type="nucleotide sequence ID" value="NC_018868.3"/>
</dbReference>
<organism evidence="3 4">
    <name type="scientific">Simiduia agarivorans (strain DSM 21679 / JCM 13881 / BCRC 17597 / SA1)</name>
    <dbReference type="NCBI Taxonomy" id="1117647"/>
    <lineage>
        <taxon>Bacteria</taxon>
        <taxon>Pseudomonadati</taxon>
        <taxon>Pseudomonadota</taxon>
        <taxon>Gammaproteobacteria</taxon>
        <taxon>Cellvibrionales</taxon>
        <taxon>Cellvibrionaceae</taxon>
        <taxon>Simiduia</taxon>
    </lineage>
</organism>
<dbReference type="AlphaFoldDB" id="K4KMF8"/>
<dbReference type="KEGG" id="saga:M5M_15270"/>
<name>K4KMF8_SIMAS</name>
<evidence type="ECO:0000313" key="3">
    <source>
        <dbReference type="EMBL" id="AFV00187.1"/>
    </source>
</evidence>
<gene>
    <name evidence="3" type="ordered locus">M5M_15270</name>
</gene>
<dbReference type="eggNOG" id="ENOG5032TP0">
    <property type="taxonomic scope" value="Bacteria"/>
</dbReference>
<dbReference type="Pfam" id="PF22596">
    <property type="entry name" value="Scabin-like"/>
    <property type="match status" value="1"/>
</dbReference>
<feature type="compositionally biased region" description="Basic and acidic residues" evidence="1">
    <location>
        <begin position="339"/>
        <end position="365"/>
    </location>
</feature>
<protein>
    <recommendedName>
        <fullName evidence="2">Pierisin-like domain-containing protein</fullName>
    </recommendedName>
</protein>
<dbReference type="InterPro" id="IPR054695">
    <property type="entry name" value="Pierisin-like_dom"/>
</dbReference>
<dbReference type="HOGENOM" id="CLU_042043_0_0_6"/>
<feature type="domain" description="Pierisin-like" evidence="2">
    <location>
        <begin position="384"/>
        <end position="506"/>
    </location>
</feature>
<evidence type="ECO:0000256" key="1">
    <source>
        <dbReference type="SAM" id="MobiDB-lite"/>
    </source>
</evidence>
<dbReference type="SUPFAM" id="SSF56399">
    <property type="entry name" value="ADP-ribosylation"/>
    <property type="match status" value="1"/>
</dbReference>
<dbReference type="Gene3D" id="3.90.210.10">
    <property type="entry name" value="Heat-Labile Enterotoxin, subunit A"/>
    <property type="match status" value="1"/>
</dbReference>
<feature type="region of interest" description="Disordered" evidence="1">
    <location>
        <begin position="339"/>
        <end position="399"/>
    </location>
</feature>
<proteinExistence type="predicted"/>
<keyword evidence="4" id="KW-1185">Reference proteome</keyword>
<dbReference type="EMBL" id="CP003746">
    <property type="protein sequence ID" value="AFV00187.1"/>
    <property type="molecule type" value="Genomic_DNA"/>
</dbReference>
<dbReference type="Proteomes" id="UP000000466">
    <property type="component" value="Chromosome"/>
</dbReference>
<reference evidence="3 4" key="1">
    <citation type="journal article" date="2013" name="Genome Announc.">
        <title>Complete genome sequence of Simiduia agarivorans SA1(T), a marine bacterium able to degrade a variety of polysaccharides.</title>
        <authorList>
            <person name="Lin S.Y."/>
            <person name="Shieh W.Y."/>
            <person name="Chen J.S."/>
            <person name="Tang S.L."/>
        </authorList>
    </citation>
    <scope>NUCLEOTIDE SEQUENCE [LARGE SCALE GENOMIC DNA]</scope>
    <source>
        <strain evidence="4">DSM 21679 / JCM 13881 / BCRC 17597 / SA1</strain>
    </source>
</reference>
<sequence>MSIYELTDANGKRLRIVPGRGSILCNEANLFGNPFAARAFVEALAPDTRMAISRLFMDAFRDQPRHINAPLDAPSFGGPCDPNKALLTSDAKLTRAIANSELVVQLDDSLQPVDDNRAELRMKIRMQLNTLLADERREAAMYQAQMDKESTFTKGLIYTGAFFHGLGNAAWDTLKWAKEVSDLGNPLVQMRNMFNAAYDAYGEDRAVEAFAKNLQAAHWRELVEALGFDPSQISREMIAQAMDAANVIWDDETLRQDLTTFAKDYIKAQHAVELTNMGGGAALEVVITAILAALTAGAGLAIATAAKARHLPNLRKLGDLLLEFAEQSKKLARYLKEKAQRAAKGKPDKPLDAEPVVERVNEPPRGETGSGSDRKTSDFEPETLYRRDSRPPETIFEEGFQARRPDANVPLEDYVDFNVPSQYVGTSKVFDGASQVNTQKGQAGYLYEIRNPGGGIDVNKVYPDGPFPEEQEMAFVGGIDSCNIKGCTPLDSDNNAIGEYISNPRYTGGD</sequence>